<reference evidence="2" key="1">
    <citation type="journal article" date="2014" name="PLoS ONE">
        <title>Transcriptome-Based Identification of ABC Transporters in the Western Tarnished Plant Bug Lygus hesperus.</title>
        <authorList>
            <person name="Hull J.J."/>
            <person name="Chaney K."/>
            <person name="Geib S.M."/>
            <person name="Fabrick J.A."/>
            <person name="Brent C.S."/>
            <person name="Walsh D."/>
            <person name="Lavine L.C."/>
        </authorList>
    </citation>
    <scope>NUCLEOTIDE SEQUENCE</scope>
</reference>
<dbReference type="SMART" id="SM00450">
    <property type="entry name" value="RHOD"/>
    <property type="match status" value="1"/>
</dbReference>
<dbReference type="InterPro" id="IPR001763">
    <property type="entry name" value="Rhodanese-like_dom"/>
</dbReference>
<dbReference type="InterPro" id="IPR036873">
    <property type="entry name" value="Rhodanese-like_dom_sf"/>
</dbReference>
<dbReference type="PANTHER" id="PTHR44086:SF10">
    <property type="entry name" value="THIOSULFATE SULFURTRANSFERASE_RHODANESE-LIKE DOMAIN-CONTAINING PROTEIN 3"/>
    <property type="match status" value="1"/>
</dbReference>
<dbReference type="EMBL" id="GBHO01031029">
    <property type="protein sequence ID" value="JAG12575.1"/>
    <property type="molecule type" value="Transcribed_RNA"/>
</dbReference>
<proteinExistence type="predicted"/>
<dbReference type="SUPFAM" id="SSF52821">
    <property type="entry name" value="Rhodanese/Cell cycle control phosphatase"/>
    <property type="match status" value="1"/>
</dbReference>
<dbReference type="PANTHER" id="PTHR44086">
    <property type="entry name" value="THIOSULFATE SULFURTRANSFERASE RDL2, MITOCHONDRIAL-RELATED"/>
    <property type="match status" value="1"/>
</dbReference>
<gene>
    <name evidence="2" type="primary">Hsp67Bb_1</name>
    <name evidence="2" type="ORF">CM83_38448</name>
</gene>
<protein>
    <submittedName>
        <fullName evidence="2">Heat shock protein 67B2</fullName>
    </submittedName>
</protein>
<organism evidence="2">
    <name type="scientific">Lygus hesperus</name>
    <name type="common">Western plant bug</name>
    <dbReference type="NCBI Taxonomy" id="30085"/>
    <lineage>
        <taxon>Eukaryota</taxon>
        <taxon>Metazoa</taxon>
        <taxon>Ecdysozoa</taxon>
        <taxon>Arthropoda</taxon>
        <taxon>Hexapoda</taxon>
        <taxon>Insecta</taxon>
        <taxon>Pterygota</taxon>
        <taxon>Neoptera</taxon>
        <taxon>Paraneoptera</taxon>
        <taxon>Hemiptera</taxon>
        <taxon>Heteroptera</taxon>
        <taxon>Panheteroptera</taxon>
        <taxon>Cimicomorpha</taxon>
        <taxon>Miridae</taxon>
        <taxon>Mirini</taxon>
        <taxon>Lygus</taxon>
    </lineage>
</organism>
<sequence length="173" mass="19242">MSLIFRRYLRVRATSIVFTRNKTSSSLPNRTQIIYTPISVFPRLENTPFHRLMASAAQPNIVDLTIPEVLEAGKQGVPIIDVREQVEIHNTGLIPGSVNIPLGHLEDAVNMSPSEFKERYTIAKPGKDDKIILSCMSGNRSKKAIIALQGKGFTNLFNNAGGWKGYDEFNKGK</sequence>
<name>A0A0A9X664_LYGHE</name>
<evidence type="ECO:0000259" key="1">
    <source>
        <dbReference type="PROSITE" id="PS50206"/>
    </source>
</evidence>
<reference evidence="2" key="2">
    <citation type="submission" date="2014-07" db="EMBL/GenBank/DDBJ databases">
        <authorList>
            <person name="Hull J."/>
        </authorList>
    </citation>
    <scope>NUCLEOTIDE SEQUENCE</scope>
</reference>
<keyword evidence="2" id="KW-0346">Stress response</keyword>
<accession>A0A0A9X664</accession>
<dbReference type="Gene3D" id="3.40.250.10">
    <property type="entry name" value="Rhodanese-like domain"/>
    <property type="match status" value="1"/>
</dbReference>
<evidence type="ECO:0000313" key="2">
    <source>
        <dbReference type="EMBL" id="JAG12575.1"/>
    </source>
</evidence>
<dbReference type="PROSITE" id="PS50206">
    <property type="entry name" value="RHODANESE_3"/>
    <property type="match status" value="1"/>
</dbReference>
<dbReference type="Pfam" id="PF00581">
    <property type="entry name" value="Rhodanese"/>
    <property type="match status" value="1"/>
</dbReference>
<dbReference type="AlphaFoldDB" id="A0A0A9X664"/>
<feature type="domain" description="Rhodanese" evidence="1">
    <location>
        <begin position="73"/>
        <end position="168"/>
    </location>
</feature>